<protein>
    <submittedName>
        <fullName evidence="3">Lactococcin-G-processing and transport ATP-binding protein LagD</fullName>
        <ecNumber evidence="3">3.4.22.-</ecNumber>
    </submittedName>
</protein>
<evidence type="ECO:0000313" key="4">
    <source>
        <dbReference type="Proteomes" id="UP000316714"/>
    </source>
</evidence>
<dbReference type="GO" id="GO:0005524">
    <property type="term" value="F:ATP binding"/>
    <property type="evidence" value="ECO:0007669"/>
    <property type="project" value="UniProtKB-KW"/>
</dbReference>
<feature type="signal peptide" evidence="1">
    <location>
        <begin position="1"/>
        <end position="22"/>
    </location>
</feature>
<dbReference type="Proteomes" id="UP000316714">
    <property type="component" value="Unassembled WGS sequence"/>
</dbReference>
<organism evidence="3 4">
    <name type="scientific">Posidoniimonas corsicana</name>
    <dbReference type="NCBI Taxonomy" id="1938618"/>
    <lineage>
        <taxon>Bacteria</taxon>
        <taxon>Pseudomonadati</taxon>
        <taxon>Planctomycetota</taxon>
        <taxon>Planctomycetia</taxon>
        <taxon>Pirellulales</taxon>
        <taxon>Lacipirellulaceae</taxon>
        <taxon>Posidoniimonas</taxon>
    </lineage>
</organism>
<sequence precursor="true">MKPPARLIATLTLLALCGDAAAERPAAGPPVRDDGHLIARRVASWQALRQRNIVMQSRDYSCGAAALATVLRYHLGDDVTEQDVLRQLDKILTPEEVQDRIENGLALSDIRRAAVKLGYQSVVAKLTMEKLLEAKTPLVIGIEKDDFKHFVVYRGSDMRWIYLADPIRGNIRLHPRDFACQWQKNLALAVAKPGAKPPTHSALTLRLDDVQLGRTNDQLMHTLPSRVVAPPPTN</sequence>
<dbReference type="GO" id="GO:0016020">
    <property type="term" value="C:membrane"/>
    <property type="evidence" value="ECO:0007669"/>
    <property type="project" value="InterPro"/>
</dbReference>
<dbReference type="CDD" id="cd02423">
    <property type="entry name" value="Peptidase_C39G"/>
    <property type="match status" value="1"/>
</dbReference>
<keyword evidence="3" id="KW-0067">ATP-binding</keyword>
<proteinExistence type="predicted"/>
<gene>
    <name evidence="3" type="primary">lagD_2</name>
    <name evidence="3" type="ORF">KOR34_47910</name>
</gene>
<dbReference type="Gene3D" id="3.90.70.10">
    <property type="entry name" value="Cysteine proteinases"/>
    <property type="match status" value="1"/>
</dbReference>
<feature type="domain" description="Peptidase C39" evidence="2">
    <location>
        <begin position="56"/>
        <end position="189"/>
    </location>
</feature>
<keyword evidence="3" id="KW-0378">Hydrolase</keyword>
<reference evidence="3 4" key="1">
    <citation type="submission" date="2019-02" db="EMBL/GenBank/DDBJ databases">
        <title>Deep-cultivation of Planctomycetes and their phenomic and genomic characterization uncovers novel biology.</title>
        <authorList>
            <person name="Wiegand S."/>
            <person name="Jogler M."/>
            <person name="Boedeker C."/>
            <person name="Pinto D."/>
            <person name="Vollmers J."/>
            <person name="Rivas-Marin E."/>
            <person name="Kohn T."/>
            <person name="Peeters S.H."/>
            <person name="Heuer A."/>
            <person name="Rast P."/>
            <person name="Oberbeckmann S."/>
            <person name="Bunk B."/>
            <person name="Jeske O."/>
            <person name="Meyerdierks A."/>
            <person name="Storesund J.E."/>
            <person name="Kallscheuer N."/>
            <person name="Luecker S."/>
            <person name="Lage O.M."/>
            <person name="Pohl T."/>
            <person name="Merkel B.J."/>
            <person name="Hornburger P."/>
            <person name="Mueller R.-W."/>
            <person name="Bruemmer F."/>
            <person name="Labrenz M."/>
            <person name="Spormann A.M."/>
            <person name="Op Den Camp H."/>
            <person name="Overmann J."/>
            <person name="Amann R."/>
            <person name="Jetten M.S.M."/>
            <person name="Mascher T."/>
            <person name="Medema M.H."/>
            <person name="Devos D.P."/>
            <person name="Kaster A.-K."/>
            <person name="Ovreas L."/>
            <person name="Rohde M."/>
            <person name="Galperin M.Y."/>
            <person name="Jogler C."/>
        </authorList>
    </citation>
    <scope>NUCLEOTIDE SEQUENCE [LARGE SCALE GENOMIC DNA]</scope>
    <source>
        <strain evidence="3 4">KOR34</strain>
    </source>
</reference>
<keyword evidence="4" id="KW-1185">Reference proteome</keyword>
<feature type="chain" id="PRO_5022720004" evidence="1">
    <location>
        <begin position="23"/>
        <end position="234"/>
    </location>
</feature>
<evidence type="ECO:0000256" key="1">
    <source>
        <dbReference type="SAM" id="SignalP"/>
    </source>
</evidence>
<dbReference type="RefSeq" id="WP_197531698.1">
    <property type="nucleotide sequence ID" value="NZ_SIHJ01000005.1"/>
</dbReference>
<evidence type="ECO:0000259" key="2">
    <source>
        <dbReference type="PROSITE" id="PS50990"/>
    </source>
</evidence>
<dbReference type="GO" id="GO:0008233">
    <property type="term" value="F:peptidase activity"/>
    <property type="evidence" value="ECO:0007669"/>
    <property type="project" value="InterPro"/>
</dbReference>
<dbReference type="Pfam" id="PF03412">
    <property type="entry name" value="Peptidase_C39"/>
    <property type="match status" value="1"/>
</dbReference>
<dbReference type="AlphaFoldDB" id="A0A5C5UX73"/>
<dbReference type="PROSITE" id="PS50990">
    <property type="entry name" value="PEPTIDASE_C39"/>
    <property type="match status" value="1"/>
</dbReference>
<comment type="caution">
    <text evidence="3">The sequence shown here is derived from an EMBL/GenBank/DDBJ whole genome shotgun (WGS) entry which is preliminary data.</text>
</comment>
<name>A0A5C5UX73_9BACT</name>
<dbReference type="EMBL" id="SIHJ01000005">
    <property type="protein sequence ID" value="TWT30233.1"/>
    <property type="molecule type" value="Genomic_DNA"/>
</dbReference>
<keyword evidence="1" id="KW-0732">Signal</keyword>
<dbReference type="GO" id="GO:0006508">
    <property type="term" value="P:proteolysis"/>
    <property type="evidence" value="ECO:0007669"/>
    <property type="project" value="InterPro"/>
</dbReference>
<dbReference type="InterPro" id="IPR005074">
    <property type="entry name" value="Peptidase_C39"/>
</dbReference>
<dbReference type="EC" id="3.4.22.-" evidence="3"/>
<accession>A0A5C5UX73</accession>
<keyword evidence="3" id="KW-0547">Nucleotide-binding</keyword>
<evidence type="ECO:0000313" key="3">
    <source>
        <dbReference type="EMBL" id="TWT30233.1"/>
    </source>
</evidence>